<dbReference type="Pfam" id="PF12836">
    <property type="entry name" value="HHH_3"/>
    <property type="match status" value="1"/>
</dbReference>
<dbReference type="Gene3D" id="1.10.150.320">
    <property type="entry name" value="Photosystem II 12 kDa extrinsic protein"/>
    <property type="match status" value="1"/>
</dbReference>
<dbReference type="GO" id="GO:0015628">
    <property type="term" value="P:protein secretion by the type II secretion system"/>
    <property type="evidence" value="ECO:0007669"/>
    <property type="project" value="TreeGrafter"/>
</dbReference>
<feature type="region of interest" description="Disordered" evidence="1">
    <location>
        <begin position="119"/>
        <end position="170"/>
    </location>
</feature>
<dbReference type="InterPro" id="IPR051675">
    <property type="entry name" value="Endo/Exo/Phosphatase_dom_1"/>
</dbReference>
<accession>A0A4R3LDQ3</accession>
<evidence type="ECO:0000313" key="3">
    <source>
        <dbReference type="EMBL" id="TCS97510.1"/>
    </source>
</evidence>
<proteinExistence type="predicted"/>
<gene>
    <name evidence="3" type="ORF">EDC36_109112</name>
    <name evidence="4" type="ORF">Tigna_01264</name>
</gene>
<dbReference type="Proteomes" id="UP000315577">
    <property type="component" value="Unassembled WGS sequence"/>
</dbReference>
<feature type="signal peptide" evidence="2">
    <location>
        <begin position="1"/>
        <end position="37"/>
    </location>
</feature>
<feature type="compositionally biased region" description="Pro residues" evidence="1">
    <location>
        <begin position="125"/>
        <end position="137"/>
    </location>
</feature>
<comment type="caution">
    <text evidence="3">The sequence shown here is derived from an EMBL/GenBank/DDBJ whole genome shotgun (WGS) entry which is preliminary data.</text>
</comment>
<dbReference type="PROSITE" id="PS51257">
    <property type="entry name" value="PROKAR_LIPOPROTEIN"/>
    <property type="match status" value="1"/>
</dbReference>
<keyword evidence="6" id="KW-1185">Reference proteome</keyword>
<dbReference type="Proteomes" id="UP000295536">
    <property type="component" value="Unassembled WGS sequence"/>
</dbReference>
<dbReference type="InterPro" id="IPR010994">
    <property type="entry name" value="RuvA_2-like"/>
</dbReference>
<reference evidence="3 5" key="1">
    <citation type="submission" date="2019-03" db="EMBL/GenBank/DDBJ databases">
        <title>Genomic Encyclopedia of Type Strains, Phase IV (KMG-IV): sequencing the most valuable type-strain genomes for metagenomic binning, comparative biology and taxonomic classification.</title>
        <authorList>
            <person name="Goeker M."/>
        </authorList>
    </citation>
    <scope>NUCLEOTIDE SEQUENCE [LARGE SCALE GENOMIC DNA]</scope>
    <source>
        <strain evidence="3 5">DSM 12034</strain>
    </source>
</reference>
<evidence type="ECO:0000313" key="4">
    <source>
        <dbReference type="EMBL" id="TSE22097.1"/>
    </source>
</evidence>
<dbReference type="PANTHER" id="PTHR21180:SF32">
    <property type="entry name" value="ENDONUCLEASE_EXONUCLEASE_PHOSPHATASE FAMILY DOMAIN-CONTAINING PROTEIN 1"/>
    <property type="match status" value="1"/>
</dbReference>
<sequence>MTHRIQAFARQGRCARLHACVAVAVWASLAACTPALAQVLEANQASAAQLATLHGVGPVLAQRVVQARQQRPFHGWDDLQARVAGIGPKTAEKLSAQGLRVNGRSYGAELAQAVVSARGANPAAPAAPHPPASPSARPPGSAGHERPAGKPSAPPAAAYPTIPGLSAPSR</sequence>
<dbReference type="SUPFAM" id="SSF47781">
    <property type="entry name" value="RuvA domain 2-like"/>
    <property type="match status" value="1"/>
</dbReference>
<evidence type="ECO:0000313" key="6">
    <source>
        <dbReference type="Proteomes" id="UP000315577"/>
    </source>
</evidence>
<organism evidence="3 5">
    <name type="scientific">Tepidimonas ignava</name>
    <dbReference type="NCBI Taxonomy" id="114249"/>
    <lineage>
        <taxon>Bacteria</taxon>
        <taxon>Pseudomonadati</taxon>
        <taxon>Pseudomonadota</taxon>
        <taxon>Betaproteobacteria</taxon>
        <taxon>Burkholderiales</taxon>
        <taxon>Tepidimonas</taxon>
    </lineage>
</organism>
<dbReference type="EMBL" id="VJNC01000007">
    <property type="protein sequence ID" value="TSE22097.1"/>
    <property type="molecule type" value="Genomic_DNA"/>
</dbReference>
<evidence type="ECO:0000256" key="1">
    <source>
        <dbReference type="SAM" id="MobiDB-lite"/>
    </source>
</evidence>
<dbReference type="GO" id="GO:0015627">
    <property type="term" value="C:type II protein secretion system complex"/>
    <property type="evidence" value="ECO:0007669"/>
    <property type="project" value="TreeGrafter"/>
</dbReference>
<dbReference type="AlphaFoldDB" id="A0A4R3LDQ3"/>
<keyword evidence="2" id="KW-0732">Signal</keyword>
<dbReference type="EMBL" id="SMAH01000009">
    <property type="protein sequence ID" value="TCS97510.1"/>
    <property type="molecule type" value="Genomic_DNA"/>
</dbReference>
<protein>
    <submittedName>
        <fullName evidence="4">ComE: comEA protein</fullName>
    </submittedName>
    <submittedName>
        <fullName evidence="3">Competence protein ComEA</fullName>
    </submittedName>
</protein>
<evidence type="ECO:0000256" key="2">
    <source>
        <dbReference type="SAM" id="SignalP"/>
    </source>
</evidence>
<name>A0A4R3LDQ3_9BURK</name>
<feature type="chain" id="PRO_5020328494" evidence="2">
    <location>
        <begin position="38"/>
        <end position="170"/>
    </location>
</feature>
<dbReference type="PANTHER" id="PTHR21180">
    <property type="entry name" value="ENDONUCLEASE/EXONUCLEASE/PHOSPHATASE FAMILY DOMAIN-CONTAINING PROTEIN 1"/>
    <property type="match status" value="1"/>
</dbReference>
<feature type="compositionally biased region" description="Low complexity" evidence="1">
    <location>
        <begin position="149"/>
        <end position="160"/>
    </location>
</feature>
<reference evidence="4 6" key="2">
    <citation type="submission" date="2019-07" db="EMBL/GenBank/DDBJ databases">
        <title>Tepidimonas ignava SPS-1037 draft genome.</title>
        <authorList>
            <person name="Da Costa M.S."/>
            <person name="Froufe H.J.C."/>
            <person name="Egas C."/>
            <person name="Albuquerque L."/>
        </authorList>
    </citation>
    <scope>NUCLEOTIDE SEQUENCE [LARGE SCALE GENOMIC DNA]</scope>
    <source>
        <strain evidence="4 6">SPS-1037</strain>
    </source>
</reference>
<dbReference type="RefSeq" id="WP_165902839.1">
    <property type="nucleotide sequence ID" value="NZ_SMAH01000009.1"/>
</dbReference>
<evidence type="ECO:0000313" key="5">
    <source>
        <dbReference type="Proteomes" id="UP000295536"/>
    </source>
</evidence>